<reference evidence="1 2" key="1">
    <citation type="submission" date="2016-08" db="EMBL/GenBank/DDBJ databases">
        <authorList>
            <person name="Seilhamer J.J."/>
        </authorList>
    </citation>
    <scope>NUCLEOTIDE SEQUENCE [LARGE SCALE GENOMIC DNA]</scope>
    <source>
        <strain evidence="1">Buetzberg</strain>
    </source>
</reference>
<name>A0A1D3L3W7_9EURY</name>
<proteinExistence type="predicted"/>
<dbReference type="EMBL" id="LT607756">
    <property type="protein sequence ID" value="SCG86248.1"/>
    <property type="molecule type" value="Genomic_DNA"/>
</dbReference>
<dbReference type="RefSeq" id="WP_231916341.1">
    <property type="nucleotide sequence ID" value="NZ_LT607756.1"/>
</dbReference>
<accession>A0A1D3L3W7</accession>
<sequence>MKKVFLIAVVLLVAAVVAVSGCVDSGSDSSTGNSSGDTQAATNDQSSITVDNLKASSAGYGSYEVTASIKPAKDMDYMEMVLIWYDSSGAVLQKDPLAWNINNAKAGQTIKVKGTSYVDSGEPAKVDVMFFDSVFSDGDESSAIYKKTLTL</sequence>
<protein>
    <recommendedName>
        <fullName evidence="3">Lipoprotein</fullName>
    </recommendedName>
</protein>
<evidence type="ECO:0008006" key="3">
    <source>
        <dbReference type="Google" id="ProtNLM"/>
    </source>
</evidence>
<organism evidence="1 2">
    <name type="scientific">Methanobacterium congolense</name>
    <dbReference type="NCBI Taxonomy" id="118062"/>
    <lineage>
        <taxon>Archaea</taxon>
        <taxon>Methanobacteriati</taxon>
        <taxon>Methanobacteriota</taxon>
        <taxon>Methanomada group</taxon>
        <taxon>Methanobacteria</taxon>
        <taxon>Methanobacteriales</taxon>
        <taxon>Methanobacteriaceae</taxon>
        <taxon>Methanobacterium</taxon>
    </lineage>
</organism>
<keyword evidence="2" id="KW-1185">Reference proteome</keyword>
<dbReference type="Proteomes" id="UP000094707">
    <property type="component" value="Chromosome I"/>
</dbReference>
<evidence type="ECO:0000313" key="1">
    <source>
        <dbReference type="EMBL" id="SCG86248.1"/>
    </source>
</evidence>
<gene>
    <name evidence="1" type="ORF">MCBB_1693</name>
</gene>
<dbReference type="GeneID" id="30412530"/>
<dbReference type="AlphaFoldDB" id="A0A1D3L3W7"/>
<evidence type="ECO:0000313" key="2">
    <source>
        <dbReference type="Proteomes" id="UP000094707"/>
    </source>
</evidence>
<dbReference type="PROSITE" id="PS51257">
    <property type="entry name" value="PROKAR_LIPOPROTEIN"/>
    <property type="match status" value="1"/>
</dbReference>
<dbReference type="KEGG" id="mcub:MCBB_1693"/>